<dbReference type="GO" id="GO:0006355">
    <property type="term" value="P:regulation of DNA-templated transcription"/>
    <property type="evidence" value="ECO:0007669"/>
    <property type="project" value="InterPro"/>
</dbReference>
<name>A0A553WKR9_9SPHN</name>
<accession>A0A553WKR9</accession>
<feature type="transmembrane region" description="Helical" evidence="1">
    <location>
        <begin position="129"/>
        <end position="157"/>
    </location>
</feature>
<evidence type="ECO:0000313" key="4">
    <source>
        <dbReference type="Proteomes" id="UP000320160"/>
    </source>
</evidence>
<evidence type="ECO:0000259" key="2">
    <source>
        <dbReference type="SMART" id="SM00421"/>
    </source>
</evidence>
<proteinExistence type="predicted"/>
<dbReference type="Proteomes" id="UP000320160">
    <property type="component" value="Unassembled WGS sequence"/>
</dbReference>
<keyword evidence="1" id="KW-0472">Membrane</keyword>
<dbReference type="Gene3D" id="1.10.10.10">
    <property type="entry name" value="Winged helix-like DNA-binding domain superfamily/Winged helix DNA-binding domain"/>
    <property type="match status" value="1"/>
</dbReference>
<comment type="caution">
    <text evidence="3">The sequence shown here is derived from an EMBL/GenBank/DDBJ whole genome shotgun (WGS) entry which is preliminary data.</text>
</comment>
<evidence type="ECO:0000313" key="3">
    <source>
        <dbReference type="EMBL" id="TSB05307.1"/>
    </source>
</evidence>
<dbReference type="InterPro" id="IPR000792">
    <property type="entry name" value="Tscrpt_reg_LuxR_C"/>
</dbReference>
<sequence length="158" mass="17622">MGIEQGHPVTRLSAVQIETLRLVYAHKNSKEIARIMGVSSHTVDERIRTSIRKLGVDSRTKAAILVAETLDPNTYQPLSYQPTVIGFETQFEHPNGLDPEDLQSTPIWLRPPFPTKRRPHNTDSFGERLLWPVLIAMGTIMAFAALYAVMLGLGAMLS</sequence>
<dbReference type="AlphaFoldDB" id="A0A553WKR9"/>
<keyword evidence="4" id="KW-1185">Reference proteome</keyword>
<dbReference type="InterPro" id="IPR036388">
    <property type="entry name" value="WH-like_DNA-bd_sf"/>
</dbReference>
<organism evidence="3 4">
    <name type="scientific">Sphingorhabdus contaminans</name>
    <dbReference type="NCBI Taxonomy" id="1343899"/>
    <lineage>
        <taxon>Bacteria</taxon>
        <taxon>Pseudomonadati</taxon>
        <taxon>Pseudomonadota</taxon>
        <taxon>Alphaproteobacteria</taxon>
        <taxon>Sphingomonadales</taxon>
        <taxon>Sphingomonadaceae</taxon>
        <taxon>Sphingorhabdus</taxon>
    </lineage>
</organism>
<dbReference type="EMBL" id="VKKU01000001">
    <property type="protein sequence ID" value="TSB05307.1"/>
    <property type="molecule type" value="Genomic_DNA"/>
</dbReference>
<reference evidence="3 4" key="1">
    <citation type="submission" date="2019-07" db="EMBL/GenBank/DDBJ databases">
        <authorList>
            <person name="Park M."/>
        </authorList>
    </citation>
    <scope>NUCLEOTIDE SEQUENCE [LARGE SCALE GENOMIC DNA]</scope>
    <source>
        <strain evidence="3 4">KCTC32445</strain>
    </source>
</reference>
<keyword evidence="1" id="KW-0812">Transmembrane</keyword>
<dbReference type="Pfam" id="PF00196">
    <property type="entry name" value="GerE"/>
    <property type="match status" value="1"/>
</dbReference>
<dbReference type="GO" id="GO:0003677">
    <property type="term" value="F:DNA binding"/>
    <property type="evidence" value="ECO:0007669"/>
    <property type="project" value="InterPro"/>
</dbReference>
<feature type="domain" description="HTH luxR-type" evidence="2">
    <location>
        <begin position="9"/>
        <end position="66"/>
    </location>
</feature>
<dbReference type="SUPFAM" id="SSF46894">
    <property type="entry name" value="C-terminal effector domain of the bipartite response regulators"/>
    <property type="match status" value="1"/>
</dbReference>
<keyword evidence="1" id="KW-1133">Transmembrane helix</keyword>
<dbReference type="OrthoDB" id="7206433at2"/>
<protein>
    <submittedName>
        <fullName evidence="3">Helix-turn-helix transcriptional regulator</fullName>
    </submittedName>
</protein>
<dbReference type="RefSeq" id="WP_143776223.1">
    <property type="nucleotide sequence ID" value="NZ_VKKU01000001.1"/>
</dbReference>
<gene>
    <name evidence="3" type="ORF">FOM92_08085</name>
</gene>
<dbReference type="SMART" id="SM00421">
    <property type="entry name" value="HTH_LUXR"/>
    <property type="match status" value="1"/>
</dbReference>
<evidence type="ECO:0000256" key="1">
    <source>
        <dbReference type="SAM" id="Phobius"/>
    </source>
</evidence>
<dbReference type="InterPro" id="IPR016032">
    <property type="entry name" value="Sig_transdc_resp-reg_C-effctor"/>
</dbReference>